<evidence type="ECO:0000313" key="7">
    <source>
        <dbReference type="EMBL" id="KAH0748073.1"/>
    </source>
</evidence>
<dbReference type="PROSITE" id="PS50104">
    <property type="entry name" value="TIR"/>
    <property type="match status" value="1"/>
</dbReference>
<dbReference type="InterPro" id="IPR044974">
    <property type="entry name" value="Disease_R_plants"/>
</dbReference>
<dbReference type="PANTHER" id="PTHR11017">
    <property type="entry name" value="LEUCINE-RICH REPEAT-CONTAINING PROTEIN"/>
    <property type="match status" value="1"/>
</dbReference>
<dbReference type="SUPFAM" id="SSF52540">
    <property type="entry name" value="P-loop containing nucleoside triphosphate hydrolases"/>
    <property type="match status" value="1"/>
</dbReference>
<dbReference type="InterPro" id="IPR027417">
    <property type="entry name" value="P-loop_NTPase"/>
</dbReference>
<keyword evidence="4" id="KW-0175">Coiled coil</keyword>
<accession>A0ABQ7UGF6</accession>
<dbReference type="InterPro" id="IPR058192">
    <property type="entry name" value="WHD_ROQ1-like"/>
</dbReference>
<dbReference type="EMBL" id="JAIVGD010000019">
    <property type="protein sequence ID" value="KAH0748073.1"/>
    <property type="molecule type" value="Genomic_DNA"/>
</dbReference>
<feature type="domain" description="TIR" evidence="6">
    <location>
        <begin position="1"/>
        <end position="51"/>
    </location>
</feature>
<keyword evidence="5" id="KW-0472">Membrane</keyword>
<evidence type="ECO:0000259" key="6">
    <source>
        <dbReference type="PROSITE" id="PS50104"/>
    </source>
</evidence>
<gene>
    <name evidence="7" type="ORF">KY290_027305</name>
</gene>
<evidence type="ECO:0000256" key="4">
    <source>
        <dbReference type="ARBA" id="ARBA00023054"/>
    </source>
</evidence>
<organism evidence="7 8">
    <name type="scientific">Solanum tuberosum</name>
    <name type="common">Potato</name>
    <dbReference type="NCBI Taxonomy" id="4113"/>
    <lineage>
        <taxon>Eukaryota</taxon>
        <taxon>Viridiplantae</taxon>
        <taxon>Streptophyta</taxon>
        <taxon>Embryophyta</taxon>
        <taxon>Tracheophyta</taxon>
        <taxon>Spermatophyta</taxon>
        <taxon>Magnoliopsida</taxon>
        <taxon>eudicotyledons</taxon>
        <taxon>Gunneridae</taxon>
        <taxon>Pentapetalae</taxon>
        <taxon>asterids</taxon>
        <taxon>lamiids</taxon>
        <taxon>Solanales</taxon>
        <taxon>Solanaceae</taxon>
        <taxon>Solanoideae</taxon>
        <taxon>Solaneae</taxon>
        <taxon>Solanum</taxon>
    </lineage>
</organism>
<dbReference type="InterPro" id="IPR000157">
    <property type="entry name" value="TIR_dom"/>
</dbReference>
<evidence type="ECO:0000256" key="1">
    <source>
        <dbReference type="ARBA" id="ARBA00004170"/>
    </source>
</evidence>
<dbReference type="Gene3D" id="3.40.50.10140">
    <property type="entry name" value="Toll/interleukin-1 receptor homology (TIR) domain"/>
    <property type="match status" value="1"/>
</dbReference>
<dbReference type="Gene3D" id="1.10.8.430">
    <property type="entry name" value="Helical domain of apoptotic protease-activating factors"/>
    <property type="match status" value="1"/>
</dbReference>
<dbReference type="Proteomes" id="UP000826656">
    <property type="component" value="Unassembled WGS sequence"/>
</dbReference>
<dbReference type="PANTHER" id="PTHR11017:SF545">
    <property type="entry name" value="TIR DOMAIN-CONTAINING PROTEIN"/>
    <property type="match status" value="1"/>
</dbReference>
<keyword evidence="2" id="KW-0433">Leucine-rich repeat</keyword>
<sequence>MECKEEENGQMVIPVFYDVDRSHVRYQRYDIRDRIESECIRELVDDVSSKLCKTSSSYLHDIVGIDTLLEKVTSLLEMETNDVLMVGIWGMGGVVVLDDINHHDHWEYLAGDLCWFDNGSRIIATTRNKQIIGKNNVVYEVTTLRDAIRLFSQYAFKDKAPDEHIKKLALEVVSQAKGLPLALRLWGILLHNEDATMWRDVVDMIKRESSPYIVKTLKISFEGLPDKENHISRYRMLQFRGRGKYKTIKILESYDLGARIRLHGLIEKSLVFISKYNTIQMHDLVQDMGRYVAKMQKDSGKPSRLWNIEDFEDVVSNTVNRLNTAI</sequence>
<dbReference type="InterPro" id="IPR002182">
    <property type="entry name" value="NB-ARC"/>
</dbReference>
<evidence type="ECO:0000256" key="3">
    <source>
        <dbReference type="ARBA" id="ARBA00022737"/>
    </source>
</evidence>
<protein>
    <recommendedName>
        <fullName evidence="6">TIR domain-containing protein</fullName>
    </recommendedName>
</protein>
<dbReference type="Pfam" id="PF00931">
    <property type="entry name" value="NB-ARC"/>
    <property type="match status" value="1"/>
</dbReference>
<comment type="subcellular location">
    <subcellularLocation>
        <location evidence="1">Membrane</location>
        <topology evidence="1">Peripheral membrane protein</topology>
    </subcellularLocation>
</comment>
<dbReference type="Gene3D" id="3.40.50.300">
    <property type="entry name" value="P-loop containing nucleotide triphosphate hydrolases"/>
    <property type="match status" value="1"/>
</dbReference>
<evidence type="ECO:0000256" key="2">
    <source>
        <dbReference type="ARBA" id="ARBA00022614"/>
    </source>
</evidence>
<comment type="caution">
    <text evidence="7">The sequence shown here is derived from an EMBL/GenBank/DDBJ whole genome shotgun (WGS) entry which is preliminary data.</text>
</comment>
<name>A0ABQ7UGF6_SOLTU</name>
<keyword evidence="8" id="KW-1185">Reference proteome</keyword>
<dbReference type="InterPro" id="IPR042197">
    <property type="entry name" value="Apaf_helical"/>
</dbReference>
<evidence type="ECO:0000313" key="8">
    <source>
        <dbReference type="Proteomes" id="UP000826656"/>
    </source>
</evidence>
<evidence type="ECO:0000256" key="5">
    <source>
        <dbReference type="ARBA" id="ARBA00023136"/>
    </source>
</evidence>
<proteinExistence type="predicted"/>
<dbReference type="Pfam" id="PF23282">
    <property type="entry name" value="WHD_ROQ1"/>
    <property type="match status" value="1"/>
</dbReference>
<dbReference type="InterPro" id="IPR035897">
    <property type="entry name" value="Toll_tir_struct_dom_sf"/>
</dbReference>
<keyword evidence="3" id="KW-0677">Repeat</keyword>
<reference evidence="7 8" key="1">
    <citation type="journal article" date="2021" name="bioRxiv">
        <title>Chromosome-scale and haplotype-resolved genome assembly of a tetraploid potato cultivar.</title>
        <authorList>
            <person name="Sun H."/>
            <person name="Jiao W.-B."/>
            <person name="Krause K."/>
            <person name="Campoy J.A."/>
            <person name="Goel M."/>
            <person name="Folz-Donahue K."/>
            <person name="Kukat C."/>
            <person name="Huettel B."/>
            <person name="Schneeberger K."/>
        </authorList>
    </citation>
    <scope>NUCLEOTIDE SEQUENCE [LARGE SCALE GENOMIC DNA]</scope>
    <source>
        <strain evidence="7">SolTubOtavaFocal</strain>
        <tissue evidence="7">Leaves</tissue>
    </source>
</reference>